<sequence length="56" mass="6947">MGRRQFDDYDQDEWEENHSRAERQRQRKEEQRRRHNDDSSSLSPATDKRSRRALDD</sequence>
<evidence type="ECO:0000256" key="1">
    <source>
        <dbReference type="SAM" id="MobiDB-lite"/>
    </source>
</evidence>
<dbReference type="RefSeq" id="WP_246951272.1">
    <property type="nucleotide sequence ID" value="NZ_JALKII010000004.1"/>
</dbReference>
<reference evidence="2" key="1">
    <citation type="submission" date="2022-04" db="EMBL/GenBank/DDBJ databases">
        <title>Alcanivorax sp. CY1518 draft genome sequence.</title>
        <authorList>
            <person name="Zhao G."/>
            <person name="An M."/>
        </authorList>
    </citation>
    <scope>NUCLEOTIDE SEQUENCE</scope>
    <source>
        <strain evidence="2">CY1518</strain>
    </source>
</reference>
<evidence type="ECO:0000313" key="2">
    <source>
        <dbReference type="EMBL" id="MCK0537561.1"/>
    </source>
</evidence>
<comment type="caution">
    <text evidence="2">The sequence shown here is derived from an EMBL/GenBank/DDBJ whole genome shotgun (WGS) entry which is preliminary data.</text>
</comment>
<gene>
    <name evidence="2" type="ORF">MU846_07545</name>
</gene>
<proteinExistence type="predicted"/>
<name>A0ABT0E6V5_9GAMM</name>
<dbReference type="Proteomes" id="UP001165524">
    <property type="component" value="Unassembled WGS sequence"/>
</dbReference>
<evidence type="ECO:0000313" key="3">
    <source>
        <dbReference type="Proteomes" id="UP001165524"/>
    </source>
</evidence>
<feature type="region of interest" description="Disordered" evidence="1">
    <location>
        <begin position="1"/>
        <end position="56"/>
    </location>
</feature>
<dbReference type="EMBL" id="JALKII010000004">
    <property type="protein sequence ID" value="MCK0537561.1"/>
    <property type="molecule type" value="Genomic_DNA"/>
</dbReference>
<feature type="compositionally biased region" description="Basic and acidic residues" evidence="1">
    <location>
        <begin position="46"/>
        <end position="56"/>
    </location>
</feature>
<accession>A0ABT0E6V5</accession>
<organism evidence="2 3">
    <name type="scientific">Alcanivorax quisquiliarum</name>
    <dbReference type="NCBI Taxonomy" id="2933565"/>
    <lineage>
        <taxon>Bacteria</taxon>
        <taxon>Pseudomonadati</taxon>
        <taxon>Pseudomonadota</taxon>
        <taxon>Gammaproteobacteria</taxon>
        <taxon>Oceanospirillales</taxon>
        <taxon>Alcanivoracaceae</taxon>
        <taxon>Alcanivorax</taxon>
    </lineage>
</organism>
<protein>
    <submittedName>
        <fullName evidence="2">Uncharacterized protein</fullName>
    </submittedName>
</protein>
<keyword evidence="3" id="KW-1185">Reference proteome</keyword>
<feature type="compositionally biased region" description="Basic and acidic residues" evidence="1">
    <location>
        <begin position="16"/>
        <end position="38"/>
    </location>
</feature>